<evidence type="ECO:0000313" key="2">
    <source>
        <dbReference type="EMBL" id="KAJ7364233.1"/>
    </source>
</evidence>
<gene>
    <name evidence="2" type="ORF">DFH08DRAFT_798613</name>
</gene>
<feature type="compositionally biased region" description="Polar residues" evidence="1">
    <location>
        <begin position="10"/>
        <end position="24"/>
    </location>
</feature>
<protein>
    <submittedName>
        <fullName evidence="2">Uncharacterized protein</fullName>
    </submittedName>
</protein>
<reference evidence="2" key="1">
    <citation type="submission" date="2023-03" db="EMBL/GenBank/DDBJ databases">
        <title>Massive genome expansion in bonnet fungi (Mycena s.s.) driven by repeated elements and novel gene families across ecological guilds.</title>
        <authorList>
            <consortium name="Lawrence Berkeley National Laboratory"/>
            <person name="Harder C.B."/>
            <person name="Miyauchi S."/>
            <person name="Viragh M."/>
            <person name="Kuo A."/>
            <person name="Thoen E."/>
            <person name="Andreopoulos B."/>
            <person name="Lu D."/>
            <person name="Skrede I."/>
            <person name="Drula E."/>
            <person name="Henrissat B."/>
            <person name="Morin E."/>
            <person name="Kohler A."/>
            <person name="Barry K."/>
            <person name="LaButti K."/>
            <person name="Morin E."/>
            <person name="Salamov A."/>
            <person name="Lipzen A."/>
            <person name="Mereny Z."/>
            <person name="Hegedus B."/>
            <person name="Baldrian P."/>
            <person name="Stursova M."/>
            <person name="Weitz H."/>
            <person name="Taylor A."/>
            <person name="Grigoriev I.V."/>
            <person name="Nagy L.G."/>
            <person name="Martin F."/>
            <person name="Kauserud H."/>
        </authorList>
    </citation>
    <scope>NUCLEOTIDE SEQUENCE</scope>
    <source>
        <strain evidence="2">CBHHK002</strain>
    </source>
</reference>
<feature type="region of interest" description="Disordered" evidence="1">
    <location>
        <begin position="1"/>
        <end position="24"/>
    </location>
</feature>
<dbReference type="AlphaFoldDB" id="A0AAD7APG5"/>
<name>A0AAD7APG5_9AGAR</name>
<evidence type="ECO:0000256" key="1">
    <source>
        <dbReference type="SAM" id="MobiDB-lite"/>
    </source>
</evidence>
<dbReference type="Proteomes" id="UP001218218">
    <property type="component" value="Unassembled WGS sequence"/>
</dbReference>
<evidence type="ECO:0000313" key="3">
    <source>
        <dbReference type="Proteomes" id="UP001218218"/>
    </source>
</evidence>
<comment type="caution">
    <text evidence="2">The sequence shown here is derived from an EMBL/GenBank/DDBJ whole genome shotgun (WGS) entry which is preliminary data.</text>
</comment>
<sequence>MGQVNYRPTGVNTADSPSASVDRNDQDLYSTTIATYCNPSRFAFWRASEILRLPQYYQYIQTQPSGPPASEPVAMNLKHFRKQPVPTRDEQVHPHNATGLALFSLAVSTDTIESSGDPEIPLQLEVSFKICHSSSRAHPLGNLLQQFNFNSPSQDTPPNLNHTIPTAHMQYTVKAVLTYTSWWTSKSMGYHSMGLVWVAVAMGKFSAKAENYREPLQTHETHHTYI</sequence>
<organism evidence="2 3">
    <name type="scientific">Mycena albidolilacea</name>
    <dbReference type="NCBI Taxonomy" id="1033008"/>
    <lineage>
        <taxon>Eukaryota</taxon>
        <taxon>Fungi</taxon>
        <taxon>Dikarya</taxon>
        <taxon>Basidiomycota</taxon>
        <taxon>Agaricomycotina</taxon>
        <taxon>Agaricomycetes</taxon>
        <taxon>Agaricomycetidae</taxon>
        <taxon>Agaricales</taxon>
        <taxon>Marasmiineae</taxon>
        <taxon>Mycenaceae</taxon>
        <taxon>Mycena</taxon>
    </lineage>
</organism>
<accession>A0AAD7APG5</accession>
<dbReference type="EMBL" id="JARIHO010000003">
    <property type="protein sequence ID" value="KAJ7364233.1"/>
    <property type="molecule type" value="Genomic_DNA"/>
</dbReference>
<keyword evidence="3" id="KW-1185">Reference proteome</keyword>
<proteinExistence type="predicted"/>